<protein>
    <submittedName>
        <fullName evidence="1">Uncharacterized protein</fullName>
    </submittedName>
</protein>
<dbReference type="Proteomes" id="UP001500460">
    <property type="component" value="Unassembled WGS sequence"/>
</dbReference>
<sequence>MAARNLALRASELQSGSRQGNAVPLLRHTAESLGHAEIATLLCLLRQQEQTELADNLIHIYGRDRSHQDVVQVAVELHRHGAQEDAGALLRVRATLK</sequence>
<evidence type="ECO:0000313" key="1">
    <source>
        <dbReference type="EMBL" id="GAA2419817.1"/>
    </source>
</evidence>
<organism evidence="1 2">
    <name type="scientific">Streptomyces glaucus</name>
    <dbReference type="NCBI Taxonomy" id="284029"/>
    <lineage>
        <taxon>Bacteria</taxon>
        <taxon>Bacillati</taxon>
        <taxon>Actinomycetota</taxon>
        <taxon>Actinomycetes</taxon>
        <taxon>Kitasatosporales</taxon>
        <taxon>Streptomycetaceae</taxon>
        <taxon>Streptomyces</taxon>
    </lineage>
</organism>
<name>A0ABP5W7Q9_9ACTN</name>
<gene>
    <name evidence="1" type="ORF">GCM10010421_00980</name>
</gene>
<evidence type="ECO:0000313" key="2">
    <source>
        <dbReference type="Proteomes" id="UP001500460"/>
    </source>
</evidence>
<dbReference type="EMBL" id="BAAATK010000001">
    <property type="protein sequence ID" value="GAA2419817.1"/>
    <property type="molecule type" value="Genomic_DNA"/>
</dbReference>
<keyword evidence="2" id="KW-1185">Reference proteome</keyword>
<dbReference type="RefSeq" id="WP_344599306.1">
    <property type="nucleotide sequence ID" value="NZ_BAAATK010000001.1"/>
</dbReference>
<accession>A0ABP5W7Q9</accession>
<reference evidence="2" key="1">
    <citation type="journal article" date="2019" name="Int. J. Syst. Evol. Microbiol.">
        <title>The Global Catalogue of Microorganisms (GCM) 10K type strain sequencing project: providing services to taxonomists for standard genome sequencing and annotation.</title>
        <authorList>
            <consortium name="The Broad Institute Genomics Platform"/>
            <consortium name="The Broad Institute Genome Sequencing Center for Infectious Disease"/>
            <person name="Wu L."/>
            <person name="Ma J."/>
        </authorList>
    </citation>
    <scope>NUCLEOTIDE SEQUENCE [LARGE SCALE GENOMIC DNA]</scope>
    <source>
        <strain evidence="2">JCM 6922</strain>
    </source>
</reference>
<proteinExistence type="predicted"/>
<comment type="caution">
    <text evidence="1">The sequence shown here is derived from an EMBL/GenBank/DDBJ whole genome shotgun (WGS) entry which is preliminary data.</text>
</comment>